<dbReference type="InterPro" id="IPR011642">
    <property type="entry name" value="Gate_dom"/>
</dbReference>
<evidence type="ECO:0000256" key="14">
    <source>
        <dbReference type="PIRSR" id="PIRSR603373-2"/>
    </source>
</evidence>
<dbReference type="GO" id="GO:0005886">
    <property type="term" value="C:plasma membrane"/>
    <property type="evidence" value="ECO:0007669"/>
    <property type="project" value="UniProtKB-SubCell"/>
</dbReference>
<feature type="binding site" evidence="14">
    <location>
        <position position="43"/>
    </location>
    <ligand>
        <name>Mg(2+)</name>
        <dbReference type="ChEBI" id="CHEBI:18420"/>
        <label>2</label>
    </ligand>
</feature>
<feature type="transmembrane region" description="Helical" evidence="15">
    <location>
        <begin position="238"/>
        <end position="259"/>
    </location>
</feature>
<feature type="transmembrane region" description="Helical" evidence="15">
    <location>
        <begin position="298"/>
        <end position="318"/>
    </location>
</feature>
<keyword evidence="14" id="KW-0460">Magnesium</keyword>
<dbReference type="PANTHER" id="PTHR43185">
    <property type="entry name" value="FERROUS IRON TRANSPORT PROTEIN B"/>
    <property type="match status" value="1"/>
</dbReference>
<keyword evidence="8 15" id="KW-0408">Iron</keyword>
<feature type="binding site" evidence="13">
    <location>
        <begin position="169"/>
        <end position="171"/>
    </location>
    <ligand>
        <name>GTP</name>
        <dbReference type="ChEBI" id="CHEBI:37565"/>
        <label>1</label>
    </ligand>
</feature>
<evidence type="ECO:0000256" key="15">
    <source>
        <dbReference type="RuleBase" id="RU362098"/>
    </source>
</evidence>
<feature type="transmembrane region" description="Helical" evidence="15">
    <location>
        <begin position="372"/>
        <end position="398"/>
    </location>
</feature>
<dbReference type="PRINTS" id="PR00326">
    <property type="entry name" value="GTP1OBG"/>
</dbReference>
<keyword evidence="4 15" id="KW-0410">Iron transport</keyword>
<dbReference type="AlphaFoldDB" id="A0A2Z5G3Z2"/>
<dbReference type="Pfam" id="PF02421">
    <property type="entry name" value="FeoB_N"/>
    <property type="match status" value="1"/>
</dbReference>
<comment type="similarity">
    <text evidence="15">Belongs to the TRAFAC class TrmE-Era-EngA-EngB-Septin-like GTPase superfamily. FeoB GTPase (TC 9.A.8) family.</text>
</comment>
<feature type="binding site" evidence="14">
    <location>
        <position position="42"/>
    </location>
    <ligand>
        <name>Mg(2+)</name>
        <dbReference type="ChEBI" id="CHEBI:18420"/>
        <label>2</label>
    </ligand>
</feature>
<evidence type="ECO:0000256" key="7">
    <source>
        <dbReference type="ARBA" id="ARBA00022989"/>
    </source>
</evidence>
<dbReference type="GO" id="GO:0005525">
    <property type="term" value="F:GTP binding"/>
    <property type="evidence" value="ECO:0007669"/>
    <property type="project" value="UniProtKB-KW"/>
</dbReference>
<keyword evidence="5 15" id="KW-0812">Transmembrane</keyword>
<feature type="transmembrane region" description="Helical" evidence="15">
    <location>
        <begin position="527"/>
        <end position="549"/>
    </location>
</feature>
<evidence type="ECO:0000256" key="1">
    <source>
        <dbReference type="ARBA" id="ARBA00004651"/>
    </source>
</evidence>
<evidence type="ECO:0000313" key="18">
    <source>
        <dbReference type="Proteomes" id="UP000253606"/>
    </source>
</evidence>
<feature type="transmembrane region" description="Helical" evidence="15">
    <location>
        <begin position="470"/>
        <end position="489"/>
    </location>
</feature>
<dbReference type="GO" id="GO:0015093">
    <property type="term" value="F:ferrous iron transmembrane transporter activity"/>
    <property type="evidence" value="ECO:0007669"/>
    <property type="project" value="UniProtKB-UniRule"/>
</dbReference>
<evidence type="ECO:0000256" key="9">
    <source>
        <dbReference type="ARBA" id="ARBA00023065"/>
    </source>
</evidence>
<dbReference type="InterPro" id="IPR027417">
    <property type="entry name" value="P-loop_NTPase"/>
</dbReference>
<feature type="transmembrane region" description="Helical" evidence="15">
    <location>
        <begin position="265"/>
        <end position="286"/>
    </location>
</feature>
<reference evidence="17 18" key="1">
    <citation type="journal article" date="2018" name="Front. Microbiol.">
        <title>Hydrolytic Capabilities as a Key to Environmental Success: Chitinolytic and Cellulolytic Acidobacteria From Acidic Sub-arctic Soils and Boreal Peatlands.</title>
        <authorList>
            <person name="Belova S.E."/>
            <person name="Ravin N.V."/>
            <person name="Pankratov T.A."/>
            <person name="Rakitin A.L."/>
            <person name="Ivanova A.A."/>
            <person name="Beletsky A.V."/>
            <person name="Mardanov A.V."/>
            <person name="Sinninghe Damste J.S."/>
            <person name="Dedysh S.N."/>
        </authorList>
    </citation>
    <scope>NUCLEOTIDE SEQUENCE [LARGE SCALE GENOMIC DNA]</scope>
    <source>
        <strain evidence="17 18">SBC82</strain>
    </source>
</reference>
<feature type="transmembrane region" description="Helical" evidence="15">
    <location>
        <begin position="604"/>
        <end position="625"/>
    </location>
</feature>
<dbReference type="InterPro" id="IPR030389">
    <property type="entry name" value="G_FEOB_dom"/>
</dbReference>
<dbReference type="Gene3D" id="3.40.50.300">
    <property type="entry name" value="P-loop containing nucleotide triphosphate hydrolases"/>
    <property type="match status" value="1"/>
</dbReference>
<protein>
    <recommendedName>
        <fullName evidence="12 15">Ferrous iron transport protein B</fullName>
    </recommendedName>
</protein>
<feature type="transmembrane region" description="Helical" evidence="15">
    <location>
        <begin position="410"/>
        <end position="433"/>
    </location>
</feature>
<dbReference type="InterPro" id="IPR011640">
    <property type="entry name" value="Fe2_transport_prot_B_C"/>
</dbReference>
<dbReference type="NCBIfam" id="TIGR00437">
    <property type="entry name" value="feoB"/>
    <property type="match status" value="1"/>
</dbReference>
<dbReference type="SUPFAM" id="SSF52540">
    <property type="entry name" value="P-loop containing nucleoside triphosphate hydrolases"/>
    <property type="match status" value="1"/>
</dbReference>
<evidence type="ECO:0000256" key="4">
    <source>
        <dbReference type="ARBA" id="ARBA00022496"/>
    </source>
</evidence>
<gene>
    <name evidence="17" type="ORF">ACPOL_4160</name>
</gene>
<feature type="binding site" evidence="13">
    <location>
        <begin position="140"/>
        <end position="143"/>
    </location>
    <ligand>
        <name>GTP</name>
        <dbReference type="ChEBI" id="CHEBI:37565"/>
        <label>1</label>
    </ligand>
</feature>
<dbReference type="KEGG" id="abas:ACPOL_4160"/>
<keyword evidence="9" id="KW-0406">Ion transport</keyword>
<keyword evidence="10 13" id="KW-0342">GTP-binding</keyword>
<accession>A0A2Z5G3Z2</accession>
<evidence type="ECO:0000256" key="10">
    <source>
        <dbReference type="ARBA" id="ARBA00023134"/>
    </source>
</evidence>
<feature type="binding site" evidence="13">
    <location>
        <begin position="53"/>
        <end position="57"/>
    </location>
    <ligand>
        <name>GTP</name>
        <dbReference type="ChEBI" id="CHEBI:37565"/>
        <label>1</label>
    </ligand>
</feature>
<keyword evidence="6 13" id="KW-0547">Nucleotide-binding</keyword>
<dbReference type="RefSeq" id="WP_114208426.1">
    <property type="nucleotide sequence ID" value="NZ_CP030840.1"/>
</dbReference>
<comment type="function">
    <text evidence="15">Probable transporter of a GTP-driven Fe(2+) uptake system.</text>
</comment>
<evidence type="ECO:0000256" key="12">
    <source>
        <dbReference type="NCBIfam" id="TIGR00437"/>
    </source>
</evidence>
<dbReference type="Pfam" id="PF07664">
    <property type="entry name" value="FeoB_C"/>
    <property type="match status" value="1"/>
</dbReference>
<name>A0A2Z5G3Z2_9BACT</name>
<keyword evidence="11 15" id="KW-0472">Membrane</keyword>
<dbReference type="PANTHER" id="PTHR43185:SF1">
    <property type="entry name" value="FE(2+) TRANSPORTER FEOB"/>
    <property type="match status" value="1"/>
</dbReference>
<sequence length="629" mass="67764">MSCCTPVSIEIPPTPRVPGKIRTIALVGPPNSGKSTLFNRLTGLRQKVANYPGVTVEQRVGKLAGIGRSDLILIDLPGIYSLSSYSEDARVAVEVLHGTMPGSPAPDAVLLVLDSMHLSRQLMLAGPVLALGLPTLILLNMTDVMEARNGEVDSLALAQELGAPVAKISATKGTGLDAIGIFLARKNAEIQRPLELPIMGNAASYRQWATGVSTRTKYKAPLSSETTRKLDRVLLHRIWGPLLFLAVVITLFQAVFTLGQPLSDGFQAILDQVGVRVGGLLPPGWIQSLVVDGAWKGVSSILVFLPQILLLFLFIGVLEDSGYLARAALIADRVMRSIGLNGKAFIPLLSAYACAVPAIMSTRTIENKRDRIATILVTPFMTCSARIPIYLLMIAAFIPNRPLLGEFFGMRAAVMLGLYLLGFVAALATARLLKSSILKASSAPFILELPQYRLPTLRSLGLRLFDRAKVFVKQAGTVILAVTLVLWLLSHIPAHGGSFPQLANSFIGKLGLFIEPVIRPLGFNWKIGIGLLTSVLAREVIVGTLGTLYGADPATQSMTLQSALRHDMHLGGAIALVVYFALAMQCTSTLAVVKRETNSWKWPAVQFVYMTALAYVAALATNQIISRFF</sequence>
<feature type="binding site" evidence="13">
    <location>
        <begin position="28"/>
        <end position="35"/>
    </location>
    <ligand>
        <name>GTP</name>
        <dbReference type="ChEBI" id="CHEBI:37565"/>
        <label>1</label>
    </ligand>
</feature>
<dbReference type="CDD" id="cd01879">
    <property type="entry name" value="FeoB"/>
    <property type="match status" value="1"/>
</dbReference>
<feature type="transmembrane region" description="Helical" evidence="15">
    <location>
        <begin position="122"/>
        <end position="139"/>
    </location>
</feature>
<dbReference type="Pfam" id="PF07670">
    <property type="entry name" value="Gate"/>
    <property type="match status" value="2"/>
</dbReference>
<dbReference type="Proteomes" id="UP000253606">
    <property type="component" value="Chromosome"/>
</dbReference>
<organism evidence="17 18">
    <name type="scientific">Acidisarcina polymorpha</name>
    <dbReference type="NCBI Taxonomy" id="2211140"/>
    <lineage>
        <taxon>Bacteria</taxon>
        <taxon>Pseudomonadati</taxon>
        <taxon>Acidobacteriota</taxon>
        <taxon>Terriglobia</taxon>
        <taxon>Terriglobales</taxon>
        <taxon>Acidobacteriaceae</taxon>
        <taxon>Acidisarcina</taxon>
    </lineage>
</organism>
<evidence type="ECO:0000256" key="13">
    <source>
        <dbReference type="PIRSR" id="PIRSR603373-1"/>
    </source>
</evidence>
<evidence type="ECO:0000256" key="3">
    <source>
        <dbReference type="ARBA" id="ARBA00022475"/>
    </source>
</evidence>
<evidence type="ECO:0000256" key="6">
    <source>
        <dbReference type="ARBA" id="ARBA00022741"/>
    </source>
</evidence>
<dbReference type="OrthoDB" id="9809127at2"/>
<evidence type="ECO:0000256" key="11">
    <source>
        <dbReference type="ARBA" id="ARBA00023136"/>
    </source>
</evidence>
<proteinExistence type="inferred from homology"/>
<keyword evidence="3" id="KW-1003">Cell membrane</keyword>
<dbReference type="GO" id="GO:0046872">
    <property type="term" value="F:metal ion binding"/>
    <property type="evidence" value="ECO:0007669"/>
    <property type="project" value="UniProtKB-KW"/>
</dbReference>
<keyword evidence="7 15" id="KW-1133">Transmembrane helix</keyword>
<keyword evidence="2 15" id="KW-0813">Transport</keyword>
<dbReference type="PROSITE" id="PS51711">
    <property type="entry name" value="G_FEOB"/>
    <property type="match status" value="1"/>
</dbReference>
<evidence type="ECO:0000313" key="17">
    <source>
        <dbReference type="EMBL" id="AXC13437.1"/>
    </source>
</evidence>
<feature type="binding site" evidence="14">
    <location>
        <position position="39"/>
    </location>
    <ligand>
        <name>Mg(2+)</name>
        <dbReference type="ChEBI" id="CHEBI:18420"/>
        <label>2</label>
    </ligand>
</feature>
<feature type="binding site" evidence="13">
    <location>
        <begin position="75"/>
        <end position="78"/>
    </location>
    <ligand>
        <name>GTP</name>
        <dbReference type="ChEBI" id="CHEBI:37565"/>
        <label>1</label>
    </ligand>
</feature>
<dbReference type="InterPro" id="IPR003373">
    <property type="entry name" value="Fe2_transport_prot-B"/>
</dbReference>
<feature type="domain" description="FeoB-type G" evidence="16">
    <location>
        <begin position="21"/>
        <end position="189"/>
    </location>
</feature>
<dbReference type="InterPro" id="IPR006073">
    <property type="entry name" value="GTP-bd"/>
</dbReference>
<comment type="subcellular location">
    <subcellularLocation>
        <location evidence="15">Cell inner membrane</location>
        <topology evidence="15">Multi-pass membrane protein</topology>
    </subcellularLocation>
    <subcellularLocation>
        <location evidence="1">Cell membrane</location>
        <topology evidence="1">Multi-pass membrane protein</topology>
    </subcellularLocation>
</comment>
<evidence type="ECO:0000256" key="8">
    <source>
        <dbReference type="ARBA" id="ARBA00023004"/>
    </source>
</evidence>
<dbReference type="EMBL" id="CP030840">
    <property type="protein sequence ID" value="AXC13437.1"/>
    <property type="molecule type" value="Genomic_DNA"/>
</dbReference>
<keyword evidence="18" id="KW-1185">Reference proteome</keyword>
<feature type="transmembrane region" description="Helical" evidence="15">
    <location>
        <begin position="570"/>
        <end position="592"/>
    </location>
</feature>
<evidence type="ECO:0000256" key="2">
    <source>
        <dbReference type="ARBA" id="ARBA00022448"/>
    </source>
</evidence>
<keyword evidence="14" id="KW-0479">Metal-binding</keyword>
<evidence type="ECO:0000256" key="5">
    <source>
        <dbReference type="ARBA" id="ARBA00022692"/>
    </source>
</evidence>
<feature type="transmembrane region" description="Helical" evidence="15">
    <location>
        <begin position="338"/>
        <end position="360"/>
    </location>
</feature>
<evidence type="ECO:0000259" key="16">
    <source>
        <dbReference type="PROSITE" id="PS51711"/>
    </source>
</evidence>
<dbReference type="InterPro" id="IPR050860">
    <property type="entry name" value="FeoB_GTPase"/>
</dbReference>